<dbReference type="GO" id="GO:0000271">
    <property type="term" value="P:polysaccharide biosynthetic process"/>
    <property type="evidence" value="ECO:0007669"/>
    <property type="project" value="InterPro"/>
</dbReference>
<evidence type="ECO:0000313" key="2">
    <source>
        <dbReference type="EMBL" id="CAB4888457.1"/>
    </source>
</evidence>
<protein>
    <submittedName>
        <fullName evidence="2">Unannotated protein</fullName>
    </submittedName>
</protein>
<dbReference type="EMBL" id="CAFBMF010000004">
    <property type="protein sequence ID" value="CAB4888457.1"/>
    <property type="molecule type" value="Genomic_DNA"/>
</dbReference>
<dbReference type="InterPro" id="IPR007833">
    <property type="entry name" value="Capsule_polysaccharide_synth"/>
</dbReference>
<proteinExistence type="predicted"/>
<dbReference type="AlphaFoldDB" id="A0A6J7EYB0"/>
<dbReference type="EMBL" id="CAFBPS010000003">
    <property type="protein sequence ID" value="CAB5018120.1"/>
    <property type="molecule type" value="Genomic_DNA"/>
</dbReference>
<sequence length="545" mass="61964">MKKDPKKVTRRKELLVKCTHLMLRQINMSPEVRQARRIARSLVIEDPSFYETPLAGERILIPTMRDWAVHVHIEAFLGHLLRVSGAEVRHMTCGGGLGICDRANTWEGPPMPCRSCTKYVNASLKAHGVDFKPLAPNWGEAAWSELDNLSLRELREVEYKGLPLGSLVEIPVKWFLLGETLSEDPLGTATYRKFLISARSIVDAAERMIDEFAPTQVLLLNGLFLFESIVWELCKMRDVDVVSYERSFILDTFFFARNDGAGFCKVDDVWAEWQNIQLSDDENAELDKYLNDRQLGLRTSDDYWKDVRESNVKRIRSGRRAVLFTNLVWDSAVLRQDVAFPSIVDWIVAAIEEFRDRPNDELVIRIHPAETKLSGRESREEMETAVRGRITQIPDNVIIIPSTDPTSSYQLMREADFGLVYSSTTGMEMVLTGKPVVVAAKTHYRNKGFTIDVNTAEEFKRAIDSLTSDNSDLHPDLELTRKYAYLFFFRAPYSSMGVTEPIRGLVSMTSEKPLELLGPENIDIRRFVSAMALRGSFNPLPSSTV</sequence>
<dbReference type="SUPFAM" id="SSF53756">
    <property type="entry name" value="UDP-Glycosyltransferase/glycogen phosphorylase"/>
    <property type="match status" value="1"/>
</dbReference>
<dbReference type="GO" id="GO:0015774">
    <property type="term" value="P:polysaccharide transport"/>
    <property type="evidence" value="ECO:0007669"/>
    <property type="project" value="InterPro"/>
</dbReference>
<gene>
    <name evidence="1" type="ORF">UFOPK2658_00172</name>
    <name evidence="2" type="ORF">UFOPK3494_00134</name>
    <name evidence="3" type="ORF">UFOPK4134_00108</name>
</gene>
<dbReference type="Pfam" id="PF05159">
    <property type="entry name" value="Capsule_synth"/>
    <property type="match status" value="1"/>
</dbReference>
<dbReference type="Gene3D" id="3.40.50.2000">
    <property type="entry name" value="Glycogen Phosphorylase B"/>
    <property type="match status" value="1"/>
</dbReference>
<reference evidence="2" key="1">
    <citation type="submission" date="2020-05" db="EMBL/GenBank/DDBJ databases">
        <authorList>
            <person name="Chiriac C."/>
            <person name="Salcher M."/>
            <person name="Ghai R."/>
            <person name="Kavagutti S V."/>
        </authorList>
    </citation>
    <scope>NUCLEOTIDE SEQUENCE</scope>
</reference>
<evidence type="ECO:0000313" key="1">
    <source>
        <dbReference type="EMBL" id="CAB4707271.1"/>
    </source>
</evidence>
<accession>A0A6J7EYB0</accession>
<name>A0A6J7EYB0_9ZZZZ</name>
<evidence type="ECO:0000313" key="3">
    <source>
        <dbReference type="EMBL" id="CAB5018120.1"/>
    </source>
</evidence>
<organism evidence="2">
    <name type="scientific">freshwater metagenome</name>
    <dbReference type="NCBI Taxonomy" id="449393"/>
    <lineage>
        <taxon>unclassified sequences</taxon>
        <taxon>metagenomes</taxon>
        <taxon>ecological metagenomes</taxon>
    </lineage>
</organism>
<dbReference type="EMBL" id="CAEZYH010000003">
    <property type="protein sequence ID" value="CAB4707271.1"/>
    <property type="molecule type" value="Genomic_DNA"/>
</dbReference>